<keyword evidence="1" id="KW-0805">Transcription regulation</keyword>
<dbReference type="InterPro" id="IPR009057">
    <property type="entry name" value="Homeodomain-like_sf"/>
</dbReference>
<dbReference type="PANTHER" id="PTHR30055">
    <property type="entry name" value="HTH-TYPE TRANSCRIPTIONAL REGULATOR RUTR"/>
    <property type="match status" value="1"/>
</dbReference>
<dbReference type="SUPFAM" id="SSF48498">
    <property type="entry name" value="Tetracyclin repressor-like, C-terminal domain"/>
    <property type="match status" value="1"/>
</dbReference>
<evidence type="ECO:0000259" key="5">
    <source>
        <dbReference type="PROSITE" id="PS50977"/>
    </source>
</evidence>
<dbReference type="GO" id="GO:0000976">
    <property type="term" value="F:transcription cis-regulatory region binding"/>
    <property type="evidence" value="ECO:0007669"/>
    <property type="project" value="TreeGrafter"/>
</dbReference>
<name>A0A5C8ZFW8_9ACTN</name>
<feature type="domain" description="HTH tetR-type" evidence="5">
    <location>
        <begin position="35"/>
        <end position="95"/>
    </location>
</feature>
<evidence type="ECO:0000313" key="7">
    <source>
        <dbReference type="Proteomes" id="UP000321234"/>
    </source>
</evidence>
<evidence type="ECO:0000256" key="4">
    <source>
        <dbReference type="PROSITE-ProRule" id="PRU00335"/>
    </source>
</evidence>
<comment type="caution">
    <text evidence="6">The sequence shown here is derived from an EMBL/GenBank/DDBJ whole genome shotgun (WGS) entry which is preliminary data.</text>
</comment>
<evidence type="ECO:0000256" key="2">
    <source>
        <dbReference type="ARBA" id="ARBA00023125"/>
    </source>
</evidence>
<keyword evidence="2 4" id="KW-0238">DNA-binding</keyword>
<dbReference type="PROSITE" id="PS50977">
    <property type="entry name" value="HTH_TETR_2"/>
    <property type="match status" value="1"/>
</dbReference>
<dbReference type="GO" id="GO:0003700">
    <property type="term" value="F:DNA-binding transcription factor activity"/>
    <property type="evidence" value="ECO:0007669"/>
    <property type="project" value="TreeGrafter"/>
</dbReference>
<dbReference type="Gene3D" id="1.10.357.10">
    <property type="entry name" value="Tetracycline Repressor, domain 2"/>
    <property type="match status" value="1"/>
</dbReference>
<accession>A0A5C8ZFW8</accession>
<feature type="DNA-binding region" description="H-T-H motif" evidence="4">
    <location>
        <begin position="58"/>
        <end position="77"/>
    </location>
</feature>
<dbReference type="InterPro" id="IPR001647">
    <property type="entry name" value="HTH_TetR"/>
</dbReference>
<evidence type="ECO:0000256" key="1">
    <source>
        <dbReference type="ARBA" id="ARBA00023015"/>
    </source>
</evidence>
<evidence type="ECO:0000313" key="6">
    <source>
        <dbReference type="EMBL" id="TXR56935.1"/>
    </source>
</evidence>
<keyword evidence="3" id="KW-0804">Transcription</keyword>
<dbReference type="InterPro" id="IPR036271">
    <property type="entry name" value="Tet_transcr_reg_TetR-rel_C_sf"/>
</dbReference>
<organism evidence="6 7">
    <name type="scientific">Quadrisphaera setariae</name>
    <dbReference type="NCBI Taxonomy" id="2593304"/>
    <lineage>
        <taxon>Bacteria</taxon>
        <taxon>Bacillati</taxon>
        <taxon>Actinomycetota</taxon>
        <taxon>Actinomycetes</taxon>
        <taxon>Kineosporiales</taxon>
        <taxon>Kineosporiaceae</taxon>
        <taxon>Quadrisphaera</taxon>
    </lineage>
</organism>
<dbReference type="PRINTS" id="PR00455">
    <property type="entry name" value="HTHTETR"/>
</dbReference>
<dbReference type="AlphaFoldDB" id="A0A5C8ZFW8"/>
<dbReference type="InterPro" id="IPR050109">
    <property type="entry name" value="HTH-type_TetR-like_transc_reg"/>
</dbReference>
<dbReference type="SUPFAM" id="SSF46689">
    <property type="entry name" value="Homeodomain-like"/>
    <property type="match status" value="1"/>
</dbReference>
<gene>
    <name evidence="6" type="ORF">FMM08_05375</name>
</gene>
<dbReference type="Pfam" id="PF00440">
    <property type="entry name" value="TetR_N"/>
    <property type="match status" value="1"/>
</dbReference>
<dbReference type="OrthoDB" id="9796019at2"/>
<sequence length="225" mass="24238">MRGRCAEHLSVRYCLVLKDAPSPEEGRVPEDPRVVRSRAAVVTGAAELLLEDGPGAVTVDAVVQRTGVARSTIYRHFPTSTDVLRAAVDAVLPVAVPLEELVPQGAAAAPQQLRAALGRRLHVTADQLSTAAWTRALPALLELVARDPSLEEHRAQIVARHREPLEELLRAVRDAGLLPADADLAVVAARLLGPLFYRRLISGEPLTHELCDHLVDAVLTSGDPR</sequence>
<keyword evidence="7" id="KW-1185">Reference proteome</keyword>
<dbReference type="InterPro" id="IPR011075">
    <property type="entry name" value="TetR_C"/>
</dbReference>
<dbReference type="Gene3D" id="1.10.10.60">
    <property type="entry name" value="Homeodomain-like"/>
    <property type="match status" value="1"/>
</dbReference>
<reference evidence="6 7" key="1">
    <citation type="submission" date="2019-07" db="EMBL/GenBank/DDBJ databases">
        <title>Quadrisphaera sp. strain DD2A genome sequencing and assembly.</title>
        <authorList>
            <person name="Kim I."/>
        </authorList>
    </citation>
    <scope>NUCLEOTIDE SEQUENCE [LARGE SCALE GENOMIC DNA]</scope>
    <source>
        <strain evidence="6 7">DD2A</strain>
    </source>
</reference>
<proteinExistence type="predicted"/>
<evidence type="ECO:0000256" key="3">
    <source>
        <dbReference type="ARBA" id="ARBA00023163"/>
    </source>
</evidence>
<dbReference type="EMBL" id="VKAC01000003">
    <property type="protein sequence ID" value="TXR56935.1"/>
    <property type="molecule type" value="Genomic_DNA"/>
</dbReference>
<protein>
    <submittedName>
        <fullName evidence="6">TetR/AcrR family transcriptional regulator</fullName>
    </submittedName>
</protein>
<dbReference type="PANTHER" id="PTHR30055:SF234">
    <property type="entry name" value="HTH-TYPE TRANSCRIPTIONAL REGULATOR BETI"/>
    <property type="match status" value="1"/>
</dbReference>
<dbReference type="Proteomes" id="UP000321234">
    <property type="component" value="Unassembled WGS sequence"/>
</dbReference>
<dbReference type="Pfam" id="PF16859">
    <property type="entry name" value="TetR_C_11"/>
    <property type="match status" value="1"/>
</dbReference>